<dbReference type="Proteomes" id="UP000515971">
    <property type="component" value="Chromosome"/>
</dbReference>
<accession>A0A7G9SIG6</accession>
<reference evidence="1 2" key="1">
    <citation type="submission" date="2020-08" db="EMBL/GenBank/DDBJ databases">
        <title>Genome sequence of Sphingomonas lutea KCTC 23642T.</title>
        <authorList>
            <person name="Hyun D.-W."/>
            <person name="Bae J.-W."/>
        </authorList>
    </citation>
    <scope>NUCLEOTIDE SEQUENCE [LARGE SCALE GENOMIC DNA]</scope>
    <source>
        <strain evidence="1 2">KCTC 23642</strain>
    </source>
</reference>
<evidence type="ECO:0000313" key="1">
    <source>
        <dbReference type="EMBL" id="QNN67641.1"/>
    </source>
</evidence>
<gene>
    <name evidence="1" type="ORF">H9L13_01430</name>
</gene>
<dbReference type="KEGG" id="slut:H9L13_01430"/>
<protein>
    <submittedName>
        <fullName evidence="1">Uncharacterized protein</fullName>
    </submittedName>
</protein>
<sequence>MSDPGRLRRAIAALRAGRPVVIGGAGYLSVETATAEMLALLDPEDHAPC</sequence>
<dbReference type="AlphaFoldDB" id="A0A7G9SIG6"/>
<evidence type="ECO:0000313" key="2">
    <source>
        <dbReference type="Proteomes" id="UP000515971"/>
    </source>
</evidence>
<organism evidence="1 2">
    <name type="scientific">Sphingomonas lutea</name>
    <dbReference type="NCBI Taxonomy" id="1045317"/>
    <lineage>
        <taxon>Bacteria</taxon>
        <taxon>Pseudomonadati</taxon>
        <taxon>Pseudomonadota</taxon>
        <taxon>Alphaproteobacteria</taxon>
        <taxon>Sphingomonadales</taxon>
        <taxon>Sphingomonadaceae</taxon>
        <taxon>Sphingomonas</taxon>
    </lineage>
</organism>
<keyword evidence="2" id="KW-1185">Reference proteome</keyword>
<proteinExistence type="predicted"/>
<name>A0A7G9SIG6_9SPHN</name>
<dbReference type="EMBL" id="CP060718">
    <property type="protein sequence ID" value="QNN67641.1"/>
    <property type="molecule type" value="Genomic_DNA"/>
</dbReference>